<keyword evidence="3" id="KW-1185">Reference proteome</keyword>
<feature type="compositionally biased region" description="Low complexity" evidence="1">
    <location>
        <begin position="69"/>
        <end position="81"/>
    </location>
</feature>
<dbReference type="Proteomes" id="UP000011693">
    <property type="component" value="Unassembled WGS sequence"/>
</dbReference>
<dbReference type="AlphaFoldDB" id="M0ATK0"/>
<accession>M0ATK0</accession>
<reference evidence="2 3" key="1">
    <citation type="journal article" date="2014" name="PLoS Genet.">
        <title>Phylogenetically driven sequencing of extremely halophilic archaea reveals strategies for static and dynamic osmo-response.</title>
        <authorList>
            <person name="Becker E.A."/>
            <person name="Seitzer P.M."/>
            <person name="Tritt A."/>
            <person name="Larsen D."/>
            <person name="Krusor M."/>
            <person name="Yao A.I."/>
            <person name="Wu D."/>
            <person name="Madern D."/>
            <person name="Eisen J.A."/>
            <person name="Darling A.E."/>
            <person name="Facciotti M.T."/>
        </authorList>
    </citation>
    <scope>NUCLEOTIDE SEQUENCE [LARGE SCALE GENOMIC DNA]</scope>
    <source>
        <strain evidence="2 3">JCM 10990</strain>
    </source>
</reference>
<dbReference type="EMBL" id="AOIN01000042">
    <property type="protein sequence ID" value="ELZ01880.1"/>
    <property type="molecule type" value="Genomic_DNA"/>
</dbReference>
<gene>
    <name evidence="2" type="ORF">C482_06002</name>
</gene>
<comment type="caution">
    <text evidence="2">The sequence shown here is derived from an EMBL/GenBank/DDBJ whole genome shotgun (WGS) entry which is preliminary data.</text>
</comment>
<feature type="compositionally biased region" description="Basic and acidic residues" evidence="1">
    <location>
        <begin position="87"/>
        <end position="104"/>
    </location>
</feature>
<evidence type="ECO:0000256" key="1">
    <source>
        <dbReference type="SAM" id="MobiDB-lite"/>
    </source>
</evidence>
<protein>
    <recommendedName>
        <fullName evidence="4">Small CPxCG-related zinc finger protein</fullName>
    </recommendedName>
</protein>
<evidence type="ECO:0008006" key="4">
    <source>
        <dbReference type="Google" id="ProtNLM"/>
    </source>
</evidence>
<name>M0ATK0_9EURY</name>
<feature type="region of interest" description="Disordered" evidence="1">
    <location>
        <begin position="1"/>
        <end position="21"/>
    </location>
</feature>
<organism evidence="2 3">
    <name type="scientific">Natrialba chahannaoensis JCM 10990</name>
    <dbReference type="NCBI Taxonomy" id="1227492"/>
    <lineage>
        <taxon>Archaea</taxon>
        <taxon>Methanobacteriati</taxon>
        <taxon>Methanobacteriota</taxon>
        <taxon>Stenosarchaea group</taxon>
        <taxon>Halobacteria</taxon>
        <taxon>Halobacteriales</taxon>
        <taxon>Natrialbaceae</taxon>
        <taxon>Natrialba</taxon>
    </lineage>
</organism>
<proteinExistence type="predicted"/>
<dbReference type="PATRIC" id="fig|1227492.4.peg.1159"/>
<feature type="region of interest" description="Disordered" evidence="1">
    <location>
        <begin position="56"/>
        <end position="104"/>
    </location>
</feature>
<evidence type="ECO:0000313" key="2">
    <source>
        <dbReference type="EMBL" id="ELZ01880.1"/>
    </source>
</evidence>
<sequence length="104" mass="10745">MGDNLADASEEVTTPSVPDCPLCGQPVTTVTVLGPTVAIATPCGCRAPPEVLLVDPNTARDTIGGGDTKTGTSKNTGTNTDTDTDTNTEHTPTDPDNRDHRDHS</sequence>
<dbReference type="RefSeq" id="WP_006166588.1">
    <property type="nucleotide sequence ID" value="NZ_AOIN01000042.1"/>
</dbReference>
<evidence type="ECO:0000313" key="3">
    <source>
        <dbReference type="Proteomes" id="UP000011693"/>
    </source>
</evidence>